<accession>A0A024H5X1</accession>
<gene>
    <name evidence="7" type="ORF">ARTSIC4J27_3277</name>
</gene>
<evidence type="ECO:0000313" key="7">
    <source>
        <dbReference type="EMBL" id="CCQ47297.1"/>
    </source>
</evidence>
<comment type="caution">
    <text evidence="7">The sequence shown here is derived from an EMBL/GenBank/DDBJ whole genome shotgun (WGS) entry which is preliminary data.</text>
</comment>
<dbReference type="InterPro" id="IPR022369">
    <property type="entry name" value="Integral_membrane_TerC_rswitch"/>
</dbReference>
<feature type="transmembrane region" description="Helical" evidence="6">
    <location>
        <begin position="79"/>
        <end position="96"/>
    </location>
</feature>
<feature type="transmembrane region" description="Helical" evidence="6">
    <location>
        <begin position="103"/>
        <end position="125"/>
    </location>
</feature>
<comment type="similarity">
    <text evidence="2">Belongs to the TerC family.</text>
</comment>
<keyword evidence="4 6" id="KW-1133">Transmembrane helix</keyword>
<evidence type="ECO:0000256" key="2">
    <source>
        <dbReference type="ARBA" id="ARBA00007511"/>
    </source>
</evidence>
<keyword evidence="3 6" id="KW-0812">Transmembrane</keyword>
<keyword evidence="8" id="KW-1185">Reference proteome</keyword>
<sequence>MEVPSYVWTLTIAGIVGLLAFDFFFHVRKAHTPSLKESATWSAIYVGIALLFGLGVLVFGGPTMGTEYFAGYVTEKALSVDNLFVFLIIMASFRVPRADQQKVLLFGIVFSLIARTAFIFLGAALINSFAWVFYIFGLILLITAGNLLRPNSHDDDSEGLVVRLAKKFLPASEHYDGDKLFTMENGKRVLTPMLLVMVAIGGTDILFALDSIPAIFGLTQNVFIVFTATAFSLMGLRQLFFLIDGLLDRLIFLSYGLAVILGFIGVKLILHALHENTLPFINDGEHVNVVEVSTGVSLSVILGVLVVTVLASIFSPKGKAKNAVSGAKRHATEYLDLNYETDMVERDKLFAKMCREEDQIRKLPEKYKRLIRNETEFLDLLRKAHIEHDKAQVRADAKG</sequence>
<dbReference type="RefSeq" id="WP_050056153.1">
    <property type="nucleotide sequence ID" value="NZ_CAQI01000048.1"/>
</dbReference>
<dbReference type="PANTHER" id="PTHR30238:SF0">
    <property type="entry name" value="THYLAKOID MEMBRANE PROTEIN TERC, CHLOROPLASTIC"/>
    <property type="match status" value="1"/>
</dbReference>
<dbReference type="STRING" id="861266.ARTSIC4J27_3277"/>
<proteinExistence type="inferred from homology"/>
<keyword evidence="5 6" id="KW-0472">Membrane</keyword>
<dbReference type="EMBL" id="CAQI01000048">
    <property type="protein sequence ID" value="CCQ47297.1"/>
    <property type="molecule type" value="Genomic_DNA"/>
</dbReference>
<dbReference type="InterPro" id="IPR005496">
    <property type="entry name" value="Integral_membrane_TerC"/>
</dbReference>
<feature type="transmembrane region" description="Helical" evidence="6">
    <location>
        <begin position="39"/>
        <end position="59"/>
    </location>
</feature>
<dbReference type="AlphaFoldDB" id="A0A024H5X1"/>
<dbReference type="Pfam" id="PF03741">
    <property type="entry name" value="TerC"/>
    <property type="match status" value="1"/>
</dbReference>
<feature type="transmembrane region" description="Helical" evidence="6">
    <location>
        <begin position="221"/>
        <end position="243"/>
    </location>
</feature>
<feature type="transmembrane region" description="Helical" evidence="6">
    <location>
        <begin position="250"/>
        <end position="273"/>
    </location>
</feature>
<name>A0A024H5X1_9MICC</name>
<dbReference type="OrthoDB" id="5242957at2"/>
<protein>
    <submittedName>
        <fullName evidence="7">Integral membrane TerC family protein</fullName>
    </submittedName>
</protein>
<evidence type="ECO:0000256" key="6">
    <source>
        <dbReference type="SAM" id="Phobius"/>
    </source>
</evidence>
<feature type="transmembrane region" description="Helical" evidence="6">
    <location>
        <begin position="6"/>
        <end position="27"/>
    </location>
</feature>
<organism evidence="7 8">
    <name type="scientific">Pseudarthrobacter siccitolerans</name>
    <dbReference type="NCBI Taxonomy" id="861266"/>
    <lineage>
        <taxon>Bacteria</taxon>
        <taxon>Bacillati</taxon>
        <taxon>Actinomycetota</taxon>
        <taxon>Actinomycetes</taxon>
        <taxon>Micrococcales</taxon>
        <taxon>Micrococcaceae</taxon>
        <taxon>Pseudarthrobacter</taxon>
    </lineage>
</organism>
<feature type="transmembrane region" description="Helical" evidence="6">
    <location>
        <begin position="189"/>
        <end position="209"/>
    </location>
</feature>
<dbReference type="Proteomes" id="UP000035722">
    <property type="component" value="Unassembled WGS sequence"/>
</dbReference>
<feature type="transmembrane region" description="Helical" evidence="6">
    <location>
        <begin position="293"/>
        <end position="314"/>
    </location>
</feature>
<evidence type="ECO:0000256" key="4">
    <source>
        <dbReference type="ARBA" id="ARBA00022989"/>
    </source>
</evidence>
<evidence type="ECO:0000256" key="5">
    <source>
        <dbReference type="ARBA" id="ARBA00023136"/>
    </source>
</evidence>
<dbReference type="PANTHER" id="PTHR30238">
    <property type="entry name" value="MEMBRANE BOUND PREDICTED REDOX MODULATOR"/>
    <property type="match status" value="1"/>
</dbReference>
<comment type="subcellular location">
    <subcellularLocation>
        <location evidence="1">Membrane</location>
        <topology evidence="1">Multi-pass membrane protein</topology>
    </subcellularLocation>
</comment>
<evidence type="ECO:0000256" key="3">
    <source>
        <dbReference type="ARBA" id="ARBA00022692"/>
    </source>
</evidence>
<reference evidence="8" key="1">
    <citation type="journal article" date="2014" name="Genome Announc.">
        <title>Genome Sequence of Arthrobacter siccitolerans 4J27, a Xeroprotectant-Producing Desiccation-Tolerant Microorganism.</title>
        <authorList>
            <person name="Manzanera M."/>
            <person name="Santa-Cruz-Calvo L."/>
            <person name="Vilchez J.I."/>
            <person name="Garcia-Fontana C."/>
            <person name="Silva-Castro G.A."/>
            <person name="Calvo C."/>
            <person name="Gonzalez-Lopez J."/>
        </authorList>
    </citation>
    <scope>NUCLEOTIDE SEQUENCE [LARGE SCALE GENOMIC DNA]</scope>
    <source>
        <strain evidence="8">4J27</strain>
    </source>
</reference>
<evidence type="ECO:0000256" key="1">
    <source>
        <dbReference type="ARBA" id="ARBA00004141"/>
    </source>
</evidence>
<evidence type="ECO:0000313" key="8">
    <source>
        <dbReference type="Proteomes" id="UP000035722"/>
    </source>
</evidence>
<feature type="transmembrane region" description="Helical" evidence="6">
    <location>
        <begin position="131"/>
        <end position="148"/>
    </location>
</feature>
<dbReference type="NCBIfam" id="TIGR03718">
    <property type="entry name" value="R_switched_Alx"/>
    <property type="match status" value="1"/>
</dbReference>
<dbReference type="GO" id="GO:0016020">
    <property type="term" value="C:membrane"/>
    <property type="evidence" value="ECO:0007669"/>
    <property type="project" value="UniProtKB-SubCell"/>
</dbReference>